<dbReference type="Pfam" id="PF00534">
    <property type="entry name" value="Glycos_transf_1"/>
    <property type="match status" value="1"/>
</dbReference>
<evidence type="ECO:0000313" key="4">
    <source>
        <dbReference type="Proteomes" id="UP000250186"/>
    </source>
</evidence>
<evidence type="ECO:0000313" key="3">
    <source>
        <dbReference type="EMBL" id="RAT33568.1"/>
    </source>
</evidence>
<dbReference type="Proteomes" id="UP000250186">
    <property type="component" value="Unassembled WGS sequence"/>
</dbReference>
<accession>A0ABX9EQA2</accession>
<dbReference type="SUPFAM" id="SSF53756">
    <property type="entry name" value="UDP-Glycosyltransferase/glycogen phosphorylase"/>
    <property type="match status" value="1"/>
</dbReference>
<dbReference type="EMBL" id="LUSW01000021">
    <property type="protein sequence ID" value="RAT33568.1"/>
    <property type="molecule type" value="Genomic_DNA"/>
</dbReference>
<keyword evidence="1" id="KW-0808">Transferase</keyword>
<keyword evidence="4" id="KW-1185">Reference proteome</keyword>
<organism evidence="3 4">
    <name type="scientific">Lonsdalea populi</name>
    <dbReference type="NCBI Taxonomy" id="1172565"/>
    <lineage>
        <taxon>Bacteria</taxon>
        <taxon>Pseudomonadati</taxon>
        <taxon>Pseudomonadota</taxon>
        <taxon>Gammaproteobacteria</taxon>
        <taxon>Enterobacterales</taxon>
        <taxon>Pectobacteriaceae</taxon>
        <taxon>Lonsdalea</taxon>
    </lineage>
</organism>
<feature type="domain" description="Glycosyl transferase family 1" evidence="2">
    <location>
        <begin position="188"/>
        <end position="344"/>
    </location>
</feature>
<dbReference type="Gene3D" id="3.40.50.2000">
    <property type="entry name" value="Glycogen Phosphorylase B"/>
    <property type="match status" value="1"/>
</dbReference>
<evidence type="ECO:0000259" key="2">
    <source>
        <dbReference type="Pfam" id="PF00534"/>
    </source>
</evidence>
<protein>
    <recommendedName>
        <fullName evidence="2">Glycosyl transferase family 1 domain-containing protein</fullName>
    </recommendedName>
</protein>
<reference evidence="3 4" key="1">
    <citation type="submission" date="2016-02" db="EMBL/GenBank/DDBJ databases">
        <title>Species-wide whole genome sequencing reveals diversity, host range in Lonsdalea quercina.</title>
        <authorList>
            <person name="Li Y."/>
        </authorList>
    </citation>
    <scope>NUCLEOTIDE SEQUENCE [LARGE SCALE GENOMIC DNA]</scope>
    <source>
        <strain evidence="3 4">CFCC 12721</strain>
    </source>
</reference>
<comment type="caution">
    <text evidence="3">The sequence shown here is derived from an EMBL/GenBank/DDBJ whole genome shotgun (WGS) entry which is preliminary data.</text>
</comment>
<dbReference type="RefSeq" id="WP_112092891.1">
    <property type="nucleotide sequence ID" value="NZ_LUSR01000024.1"/>
</dbReference>
<gene>
    <name evidence="3" type="ORF">AU492_10285</name>
</gene>
<evidence type="ECO:0000256" key="1">
    <source>
        <dbReference type="ARBA" id="ARBA00022679"/>
    </source>
</evidence>
<proteinExistence type="predicted"/>
<dbReference type="PANTHER" id="PTHR46401">
    <property type="entry name" value="GLYCOSYLTRANSFERASE WBBK-RELATED"/>
    <property type="match status" value="1"/>
</dbReference>
<dbReference type="CDD" id="cd03809">
    <property type="entry name" value="GT4_MtfB-like"/>
    <property type="match status" value="1"/>
</dbReference>
<sequence length="374" mass="42690">MSFYYDYSTMVGWQGTPTGIPRTVYYLAQELSALVSDFKLVAIDDSLGAFHHVELTDDGAVVKEKVDFSAEDVLFSAGANWAFACYINEIKRIKIVGVRYIQLFYDIIPELFPYFYQDGVGFGDYIGRWVDDSVALCDQSFAISECTKKDIVLRSRNLGIDMQNMEVIRLGDDFKTNTRSECGVGRYDKGERFILCVGTLEIRKNQVALLHAYRLLHQRHPEQILPRLVLVGRKGWNDGDISFQVENDRVLNELVDVITDASDDELSWLYSNCLFTLFPALYEGWGLPVAESLWYGKPCISSNTSSMVEIAPELTVFASPYSVESWVEQIERLLFEPGMLEMQTERVIREYMPTKWHDTAATIKDVILKSIQSE</sequence>
<name>A0ABX9EQA2_9GAMM</name>
<dbReference type="InterPro" id="IPR001296">
    <property type="entry name" value="Glyco_trans_1"/>
</dbReference>
<dbReference type="PANTHER" id="PTHR46401:SF2">
    <property type="entry name" value="GLYCOSYLTRANSFERASE WBBK-RELATED"/>
    <property type="match status" value="1"/>
</dbReference>